<dbReference type="Pfam" id="PF02696">
    <property type="entry name" value="SelO"/>
    <property type="match status" value="1"/>
</dbReference>
<feature type="binding site" evidence="8">
    <location>
        <position position="169"/>
    </location>
    <ligand>
        <name>ATP</name>
        <dbReference type="ChEBI" id="CHEBI:30616"/>
    </ligand>
</feature>
<protein>
    <recommendedName>
        <fullName evidence="8">Protein nucleotidyltransferase YdiU</fullName>
        <ecNumber evidence="8">2.7.7.-</ecNumber>
    </recommendedName>
    <alternativeName>
        <fullName evidence="8">Protein adenylyltransferase YdiU</fullName>
        <ecNumber evidence="8">2.7.7.108</ecNumber>
    </alternativeName>
    <alternativeName>
        <fullName evidence="8">Protein uridylyltransferase YdiU</fullName>
        <ecNumber evidence="8">2.7.7.-</ecNumber>
    </alternativeName>
</protein>
<name>A0A177I8G6_9CORY</name>
<dbReference type="HAMAP" id="MF_00692">
    <property type="entry name" value="SelO"/>
    <property type="match status" value="1"/>
</dbReference>
<evidence type="ECO:0000256" key="5">
    <source>
        <dbReference type="ARBA" id="ARBA00022741"/>
    </source>
</evidence>
<dbReference type="GO" id="GO:0000287">
    <property type="term" value="F:magnesium ion binding"/>
    <property type="evidence" value="ECO:0007669"/>
    <property type="project" value="UniProtKB-UniRule"/>
</dbReference>
<accession>A0A177I8G6</accession>
<comment type="catalytic activity">
    <reaction evidence="8">
        <text>L-histidyl-[protein] + UTP = N(tele)-(5'-uridylyl)-L-histidyl-[protein] + diphosphate</text>
        <dbReference type="Rhea" id="RHEA:83891"/>
        <dbReference type="Rhea" id="RHEA-COMP:9745"/>
        <dbReference type="Rhea" id="RHEA-COMP:20239"/>
        <dbReference type="ChEBI" id="CHEBI:29979"/>
        <dbReference type="ChEBI" id="CHEBI:33019"/>
        <dbReference type="ChEBI" id="CHEBI:46398"/>
        <dbReference type="ChEBI" id="CHEBI:233474"/>
    </reaction>
</comment>
<dbReference type="GO" id="GO:0070733">
    <property type="term" value="F:AMPylase activity"/>
    <property type="evidence" value="ECO:0007669"/>
    <property type="project" value="UniProtKB-EC"/>
</dbReference>
<dbReference type="OrthoDB" id="9776281at2"/>
<feature type="binding site" evidence="8">
    <location>
        <position position="98"/>
    </location>
    <ligand>
        <name>ATP</name>
        <dbReference type="ChEBI" id="CHEBI:30616"/>
    </ligand>
</feature>
<feature type="binding site" evidence="8">
    <location>
        <position position="240"/>
    </location>
    <ligand>
        <name>Mg(2+)</name>
        <dbReference type="ChEBI" id="CHEBI:18420"/>
    </ligand>
</feature>
<feature type="binding site" evidence="8">
    <location>
        <position position="111"/>
    </location>
    <ligand>
        <name>ATP</name>
        <dbReference type="ChEBI" id="CHEBI:30616"/>
    </ligand>
</feature>
<feature type="binding site" evidence="8">
    <location>
        <position position="231"/>
    </location>
    <ligand>
        <name>Mg(2+)</name>
        <dbReference type="ChEBI" id="CHEBI:18420"/>
    </ligand>
</feature>
<keyword evidence="10" id="KW-1185">Reference proteome</keyword>
<dbReference type="EC" id="2.7.7.108" evidence="8"/>
<feature type="binding site" evidence="8">
    <location>
        <position position="112"/>
    </location>
    <ligand>
        <name>ATP</name>
        <dbReference type="ChEBI" id="CHEBI:30616"/>
    </ligand>
</feature>
<keyword evidence="5 8" id="KW-0547">Nucleotide-binding</keyword>
<feature type="binding site" evidence="8">
    <location>
        <position position="80"/>
    </location>
    <ligand>
        <name>ATP</name>
        <dbReference type="ChEBI" id="CHEBI:30616"/>
    </ligand>
</feature>
<organism evidence="9 10">
    <name type="scientific">Corynebacterium stationis</name>
    <dbReference type="NCBI Taxonomy" id="1705"/>
    <lineage>
        <taxon>Bacteria</taxon>
        <taxon>Bacillati</taxon>
        <taxon>Actinomycetota</taxon>
        <taxon>Actinomycetes</taxon>
        <taxon>Mycobacteriales</taxon>
        <taxon>Corynebacteriaceae</taxon>
        <taxon>Corynebacterium</taxon>
    </lineage>
</organism>
<evidence type="ECO:0000256" key="8">
    <source>
        <dbReference type="HAMAP-Rule" id="MF_00692"/>
    </source>
</evidence>
<feature type="binding site" evidence="8">
    <location>
        <position position="240"/>
    </location>
    <ligand>
        <name>ATP</name>
        <dbReference type="ChEBI" id="CHEBI:30616"/>
    </ligand>
</feature>
<dbReference type="InterPro" id="IPR003846">
    <property type="entry name" value="SelO"/>
</dbReference>
<comment type="catalytic activity">
    <reaction evidence="8">
        <text>L-tyrosyl-[protein] + ATP = O-(5'-adenylyl)-L-tyrosyl-[protein] + diphosphate</text>
        <dbReference type="Rhea" id="RHEA:54288"/>
        <dbReference type="Rhea" id="RHEA-COMP:10136"/>
        <dbReference type="Rhea" id="RHEA-COMP:13846"/>
        <dbReference type="ChEBI" id="CHEBI:30616"/>
        <dbReference type="ChEBI" id="CHEBI:33019"/>
        <dbReference type="ChEBI" id="CHEBI:46858"/>
        <dbReference type="ChEBI" id="CHEBI:83624"/>
        <dbReference type="EC" id="2.7.7.108"/>
    </reaction>
</comment>
<comment type="caution">
    <text evidence="9">The sequence shown here is derived from an EMBL/GenBank/DDBJ whole genome shotgun (WGS) entry which is preliminary data.</text>
</comment>
<comment type="catalytic activity">
    <reaction evidence="8">
        <text>L-seryl-[protein] + ATP = 3-O-(5'-adenylyl)-L-seryl-[protein] + diphosphate</text>
        <dbReference type="Rhea" id="RHEA:58120"/>
        <dbReference type="Rhea" id="RHEA-COMP:9863"/>
        <dbReference type="Rhea" id="RHEA-COMP:15073"/>
        <dbReference type="ChEBI" id="CHEBI:29999"/>
        <dbReference type="ChEBI" id="CHEBI:30616"/>
        <dbReference type="ChEBI" id="CHEBI:33019"/>
        <dbReference type="ChEBI" id="CHEBI:142516"/>
        <dbReference type="EC" id="2.7.7.108"/>
    </reaction>
</comment>
<comment type="catalytic activity">
    <reaction evidence="8">
        <text>L-tyrosyl-[protein] + UTP = O-(5'-uridylyl)-L-tyrosyl-[protein] + diphosphate</text>
        <dbReference type="Rhea" id="RHEA:83887"/>
        <dbReference type="Rhea" id="RHEA-COMP:10136"/>
        <dbReference type="Rhea" id="RHEA-COMP:20238"/>
        <dbReference type="ChEBI" id="CHEBI:33019"/>
        <dbReference type="ChEBI" id="CHEBI:46398"/>
        <dbReference type="ChEBI" id="CHEBI:46858"/>
        <dbReference type="ChEBI" id="CHEBI:90602"/>
    </reaction>
</comment>
<feature type="binding site" evidence="8">
    <location>
        <position position="83"/>
    </location>
    <ligand>
        <name>ATP</name>
        <dbReference type="ChEBI" id="CHEBI:30616"/>
    </ligand>
</feature>
<dbReference type="EC" id="2.7.7.-" evidence="8"/>
<dbReference type="PANTHER" id="PTHR32057:SF14">
    <property type="entry name" value="PROTEIN ADENYLYLTRANSFERASE SELO, MITOCHONDRIAL"/>
    <property type="match status" value="1"/>
</dbReference>
<gene>
    <name evidence="8" type="primary">ydiU</name>
    <name evidence="8" type="synonym">selO</name>
    <name evidence="9" type="ORF">AYJ05_07615</name>
</gene>
<keyword evidence="8" id="KW-0464">Manganese</keyword>
<evidence type="ECO:0000256" key="7">
    <source>
        <dbReference type="ARBA" id="ARBA00022842"/>
    </source>
</evidence>
<proteinExistence type="inferred from homology"/>
<dbReference type="Proteomes" id="UP000076947">
    <property type="component" value="Unassembled WGS sequence"/>
</dbReference>
<sequence>MKLEHSYAEALPDMVRAAHGEEQPDPQLVLLNEPLAESLGLDVDFLKSDEGLKFLLGHSGTAYAQAYSGHQFGQLSPVLGDGRALLLGEISGQDIHAKGIGRTPFSRPGSDGRGALGPMLREYLVSEAMHALGVPTTRGLAVISTGRKIQRDRVVPGAIVVRTAASHLRVGTMQYAAMTDQIKPVADYAIARHYPGEDYQGLFRKVMHAQANTVAKWQRLGFIHGVMNTDNTTLSGETIDYGPCAFMEQFDINTYFSSIDTQGRYRYGNQPSILGWNLARLAETLLPLFDEDPNHAIDIANSTMAEFTDIMNEALDAEDVQEVDGDITVENHKQNPDSPITIPRNQPLDKALKQTTDGDLSYYLELLEAVKKPQEYHPDLSNPGDLEGFLTFCGT</sequence>
<keyword evidence="4 8" id="KW-0479">Metal-binding</keyword>
<dbReference type="PANTHER" id="PTHR32057">
    <property type="entry name" value="PROTEIN ADENYLYLTRANSFERASE SELO, MITOCHONDRIAL"/>
    <property type="match status" value="1"/>
</dbReference>
<dbReference type="RefSeq" id="WP_066840957.1">
    <property type="nucleotide sequence ID" value="NZ_LSTQ01000026.1"/>
</dbReference>
<evidence type="ECO:0000256" key="1">
    <source>
        <dbReference type="ARBA" id="ARBA00009747"/>
    </source>
</evidence>
<keyword evidence="7 8" id="KW-0460">Magnesium</keyword>
<evidence type="ECO:0000313" key="10">
    <source>
        <dbReference type="Proteomes" id="UP000076947"/>
    </source>
</evidence>
<reference evidence="10" key="1">
    <citation type="submission" date="2016-02" db="EMBL/GenBank/DDBJ databases">
        <authorList>
            <person name="Kaur G."/>
            <person name="Nair G.R."/>
            <person name="Mayilraj S."/>
        </authorList>
    </citation>
    <scope>NUCLEOTIDE SEQUENCE [LARGE SCALE GENOMIC DNA]</scope>
    <source>
        <strain evidence="10">GA-15</strain>
    </source>
</reference>
<comment type="cofactor">
    <cofactor evidence="8">
        <name>Mg(2+)</name>
        <dbReference type="ChEBI" id="CHEBI:18420"/>
    </cofactor>
    <cofactor evidence="8">
        <name>Mn(2+)</name>
        <dbReference type="ChEBI" id="CHEBI:29035"/>
    </cofactor>
</comment>
<keyword evidence="2 8" id="KW-0808">Transferase</keyword>
<evidence type="ECO:0000256" key="3">
    <source>
        <dbReference type="ARBA" id="ARBA00022695"/>
    </source>
</evidence>
<dbReference type="GO" id="GO:0005524">
    <property type="term" value="F:ATP binding"/>
    <property type="evidence" value="ECO:0007669"/>
    <property type="project" value="UniProtKB-UniRule"/>
</dbReference>
<evidence type="ECO:0000313" key="9">
    <source>
        <dbReference type="EMBL" id="OAH25082.1"/>
    </source>
</evidence>
<comment type="similarity">
    <text evidence="1 8">Belongs to the SELO family.</text>
</comment>
<feature type="active site" description="Proton acceptor" evidence="8">
    <location>
        <position position="230"/>
    </location>
</feature>
<keyword evidence="6 8" id="KW-0067">ATP-binding</keyword>
<comment type="catalytic activity">
    <reaction evidence="8">
        <text>L-threonyl-[protein] + ATP = 3-O-(5'-adenylyl)-L-threonyl-[protein] + diphosphate</text>
        <dbReference type="Rhea" id="RHEA:54292"/>
        <dbReference type="Rhea" id="RHEA-COMP:11060"/>
        <dbReference type="Rhea" id="RHEA-COMP:13847"/>
        <dbReference type="ChEBI" id="CHEBI:30013"/>
        <dbReference type="ChEBI" id="CHEBI:30616"/>
        <dbReference type="ChEBI" id="CHEBI:33019"/>
        <dbReference type="ChEBI" id="CHEBI:138113"/>
        <dbReference type="EC" id="2.7.7.108"/>
    </reaction>
</comment>
<feature type="binding site" evidence="8">
    <location>
        <position position="82"/>
    </location>
    <ligand>
        <name>ATP</name>
        <dbReference type="ChEBI" id="CHEBI:30616"/>
    </ligand>
</feature>
<comment type="function">
    <text evidence="8">Nucleotidyltransferase involved in the post-translational modification of proteins. It can catalyze the addition of adenosine monophosphate (AMP) or uridine monophosphate (UMP) to a protein, resulting in modifications known as AMPylation and UMPylation.</text>
</comment>
<evidence type="ECO:0000256" key="6">
    <source>
        <dbReference type="ARBA" id="ARBA00022840"/>
    </source>
</evidence>
<evidence type="ECO:0000256" key="2">
    <source>
        <dbReference type="ARBA" id="ARBA00022679"/>
    </source>
</evidence>
<dbReference type="EMBL" id="LSTQ01000026">
    <property type="protein sequence ID" value="OAH25082.1"/>
    <property type="molecule type" value="Genomic_DNA"/>
</dbReference>
<keyword evidence="3 8" id="KW-0548">Nucleotidyltransferase</keyword>
<evidence type="ECO:0000256" key="4">
    <source>
        <dbReference type="ARBA" id="ARBA00022723"/>
    </source>
</evidence>
<dbReference type="AlphaFoldDB" id="A0A177I8G6"/>
<feature type="binding site" evidence="8">
    <location>
        <position position="162"/>
    </location>
    <ligand>
        <name>ATP</name>
        <dbReference type="ChEBI" id="CHEBI:30616"/>
    </ligand>
</feature>
<dbReference type="GO" id="GO:0030145">
    <property type="term" value="F:manganese ion binding"/>
    <property type="evidence" value="ECO:0007669"/>
    <property type="project" value="UniProtKB-UniRule"/>
</dbReference>
<comment type="catalytic activity">
    <reaction evidence="8">
        <text>L-seryl-[protein] + UTP = O-(5'-uridylyl)-L-seryl-[protein] + diphosphate</text>
        <dbReference type="Rhea" id="RHEA:64604"/>
        <dbReference type="Rhea" id="RHEA-COMP:9863"/>
        <dbReference type="Rhea" id="RHEA-COMP:16635"/>
        <dbReference type="ChEBI" id="CHEBI:29999"/>
        <dbReference type="ChEBI" id="CHEBI:33019"/>
        <dbReference type="ChEBI" id="CHEBI:46398"/>
        <dbReference type="ChEBI" id="CHEBI:156051"/>
    </reaction>
</comment>
<dbReference type="STRING" id="1705.CA21670_04730"/>